<dbReference type="GO" id="GO:0006596">
    <property type="term" value="P:polyamine biosynthetic process"/>
    <property type="evidence" value="ECO:0007669"/>
    <property type="project" value="UniProtKB-UniRule"/>
</dbReference>
<keyword evidence="5" id="KW-1133">Transmembrane helix</keyword>
<dbReference type="InterPro" id="IPR029063">
    <property type="entry name" value="SAM-dependent_MTases_sf"/>
</dbReference>
<evidence type="ECO:0000259" key="6">
    <source>
        <dbReference type="PROSITE" id="PS51006"/>
    </source>
</evidence>
<proteinExistence type="inferred from homology"/>
<dbReference type="Gene3D" id="3.40.50.150">
    <property type="entry name" value="Vaccinia Virus protein VP39"/>
    <property type="match status" value="1"/>
</dbReference>
<keyword evidence="3 4" id="KW-0620">Polyamine biosynthesis</keyword>
<evidence type="ECO:0000256" key="4">
    <source>
        <dbReference type="PROSITE-ProRule" id="PRU00354"/>
    </source>
</evidence>
<feature type="transmembrane region" description="Helical" evidence="5">
    <location>
        <begin position="203"/>
        <end position="220"/>
    </location>
</feature>
<dbReference type="InterPro" id="IPR030374">
    <property type="entry name" value="PABS"/>
</dbReference>
<feature type="active site" description="Proton acceptor" evidence="4">
    <location>
        <position position="370"/>
    </location>
</feature>
<keyword evidence="2 4" id="KW-0808">Transferase</keyword>
<dbReference type="PANTHER" id="PTHR43317">
    <property type="entry name" value="THERMOSPERMINE SYNTHASE ACAULIS5"/>
    <property type="match status" value="1"/>
</dbReference>
<accession>A0A6C0NXV2</accession>
<protein>
    <recommendedName>
        <fullName evidence="6">PABS domain-containing protein</fullName>
    </recommendedName>
</protein>
<feature type="transmembrane region" description="Helical" evidence="5">
    <location>
        <begin position="73"/>
        <end position="96"/>
    </location>
</feature>
<dbReference type="PROSITE" id="PS51006">
    <property type="entry name" value="PABS_2"/>
    <property type="match status" value="1"/>
</dbReference>
<evidence type="ECO:0000256" key="1">
    <source>
        <dbReference type="ARBA" id="ARBA00007867"/>
    </source>
</evidence>
<dbReference type="AlphaFoldDB" id="A0A6C0NXV2"/>
<evidence type="ECO:0000256" key="2">
    <source>
        <dbReference type="ARBA" id="ARBA00022679"/>
    </source>
</evidence>
<dbReference type="NCBIfam" id="NF037959">
    <property type="entry name" value="MFS_SpdSyn"/>
    <property type="match status" value="1"/>
</dbReference>
<dbReference type="PANTHER" id="PTHR43317:SF1">
    <property type="entry name" value="THERMOSPERMINE SYNTHASE ACAULIS5"/>
    <property type="match status" value="1"/>
</dbReference>
<dbReference type="GO" id="GO:0016740">
    <property type="term" value="F:transferase activity"/>
    <property type="evidence" value="ECO:0007669"/>
    <property type="project" value="UniProtKB-UniRule"/>
</dbReference>
<dbReference type="Pfam" id="PF01564">
    <property type="entry name" value="Spermine_synth"/>
    <property type="match status" value="1"/>
</dbReference>
<evidence type="ECO:0000313" key="7">
    <source>
        <dbReference type="EMBL" id="QHW31075.1"/>
    </source>
</evidence>
<dbReference type="Proteomes" id="UP000479114">
    <property type="component" value="Chromosome"/>
</dbReference>
<sequence>MKLNFRISFLYVFVFVTGASVMAMELAASRFLAPYYGTSMIVWANIIGLILLSLSLGYWIGGRWADKRPDGRLLMLISLSAGVLTSLLPIWGKLIFPLLSDGILNTSVLIIVCSFFAILIVFAPPVFLLAMVSPFAIRLVPADDGQIGKVAGNLYAFSTLGSLIGTFGTAFGTIPFLGTRETIFLWSAALIAISAWGLRSTRLRWLGVMLLVPFLLYFAPHDQFKEAEGDPVVWAKDTLYQFVRVTHNEKDETKLVYNEGGGVQSIRRPNDALNKNDYYDDYLLLPYLTDHPKEFLVLGSAGGTIPRLLAKYVKPQFPELHTTGVEIDPDVIKLDARFFGLQPGDATLVNQDARVFISNTDKRYDIVIVDAYSQQIYIPFHLSTKEFFATIGKRLNDKGMLALNVNAVSPASKLLVSMEKTLKAAFPYSYAIKARGHYNYILLGSFSPIDLQPLQAIDARSPLAAIRSEWPSKLEPLTDDQVSKGVLLTDNRAPTEMLTDSMVFGTLRSE</sequence>
<comment type="similarity">
    <text evidence="1">Belongs to the spermidine/spermine synthase family.</text>
</comment>
<dbReference type="RefSeq" id="WP_162639884.1">
    <property type="nucleotide sequence ID" value="NZ_CP048286.1"/>
</dbReference>
<dbReference type="EMBL" id="CP048286">
    <property type="protein sequence ID" value="QHW31075.1"/>
    <property type="molecule type" value="Genomic_DNA"/>
</dbReference>
<dbReference type="CDD" id="cd02440">
    <property type="entry name" value="AdoMet_MTases"/>
    <property type="match status" value="1"/>
</dbReference>
<feature type="transmembrane region" description="Helical" evidence="5">
    <location>
        <begin position="40"/>
        <end position="61"/>
    </location>
</feature>
<reference evidence="7 8" key="1">
    <citation type="submission" date="2020-02" db="EMBL/GenBank/DDBJ databases">
        <title>Paenibacillus sp. nov., isolated from rhizosphere soil of tomato.</title>
        <authorList>
            <person name="Weon H.-Y."/>
            <person name="Lee S.A."/>
        </authorList>
    </citation>
    <scope>NUCLEOTIDE SEQUENCE [LARGE SCALE GENOMIC DNA]</scope>
    <source>
        <strain evidence="7 8">14171R-81</strain>
    </source>
</reference>
<keyword evidence="8" id="KW-1185">Reference proteome</keyword>
<gene>
    <name evidence="7" type="ORF">GZH47_09555</name>
</gene>
<organism evidence="7 8">
    <name type="scientific">Paenibacillus rhizovicinus</name>
    <dbReference type="NCBI Taxonomy" id="2704463"/>
    <lineage>
        <taxon>Bacteria</taxon>
        <taxon>Bacillati</taxon>
        <taxon>Bacillota</taxon>
        <taxon>Bacilli</taxon>
        <taxon>Bacillales</taxon>
        <taxon>Paenibacillaceae</taxon>
        <taxon>Paenibacillus</taxon>
    </lineage>
</organism>
<dbReference type="KEGG" id="prz:GZH47_09555"/>
<feature type="transmembrane region" description="Helical" evidence="5">
    <location>
        <begin position="7"/>
        <end position="28"/>
    </location>
</feature>
<feature type="transmembrane region" description="Helical" evidence="5">
    <location>
        <begin position="108"/>
        <end position="133"/>
    </location>
</feature>
<keyword evidence="5" id="KW-0472">Membrane</keyword>
<feature type="transmembrane region" description="Helical" evidence="5">
    <location>
        <begin position="183"/>
        <end position="198"/>
    </location>
</feature>
<keyword evidence="5" id="KW-0812">Transmembrane</keyword>
<evidence type="ECO:0000256" key="3">
    <source>
        <dbReference type="ARBA" id="ARBA00023115"/>
    </source>
</evidence>
<evidence type="ECO:0000256" key="5">
    <source>
        <dbReference type="SAM" id="Phobius"/>
    </source>
</evidence>
<evidence type="ECO:0000313" key="8">
    <source>
        <dbReference type="Proteomes" id="UP000479114"/>
    </source>
</evidence>
<feature type="transmembrane region" description="Helical" evidence="5">
    <location>
        <begin position="154"/>
        <end position="177"/>
    </location>
</feature>
<name>A0A6C0NXV2_9BACL</name>
<feature type="domain" description="PABS" evidence="6">
    <location>
        <begin position="214"/>
        <end position="453"/>
    </location>
</feature>
<dbReference type="SUPFAM" id="SSF53335">
    <property type="entry name" value="S-adenosyl-L-methionine-dependent methyltransferases"/>
    <property type="match status" value="1"/>
</dbReference>